<gene>
    <name evidence="7" type="primary">mltG</name>
    <name evidence="8" type="ordered locus">CSE_04730</name>
</gene>
<evidence type="ECO:0000256" key="1">
    <source>
        <dbReference type="ARBA" id="ARBA00022475"/>
    </source>
</evidence>
<evidence type="ECO:0000313" key="8">
    <source>
        <dbReference type="EMBL" id="BAL80599.1"/>
    </source>
</evidence>
<evidence type="ECO:0000256" key="7">
    <source>
        <dbReference type="HAMAP-Rule" id="MF_02065"/>
    </source>
</evidence>
<keyword evidence="6 7" id="KW-0961">Cell wall biogenesis/degradation</keyword>
<dbReference type="NCBIfam" id="TIGR00247">
    <property type="entry name" value="endolytic transglycosylase MltG"/>
    <property type="match status" value="1"/>
</dbReference>
<dbReference type="GO" id="GO:0009252">
    <property type="term" value="P:peptidoglycan biosynthetic process"/>
    <property type="evidence" value="ECO:0007669"/>
    <property type="project" value="UniProtKB-UniRule"/>
</dbReference>
<reference evidence="8 9" key="1">
    <citation type="submission" date="2011-01" db="EMBL/GenBank/DDBJ databases">
        <title>Whole genome sequence of Caldisericum exile AZM16c01.</title>
        <authorList>
            <person name="Narita-Yamada S."/>
            <person name="Kawakoshi A."/>
            <person name="Nakamura S."/>
            <person name="Sasagawa M."/>
            <person name="Fukada J."/>
            <person name="Sekine M."/>
            <person name="Kato Y."/>
            <person name="Fukai R."/>
            <person name="Sasaki K."/>
            <person name="Hanamaki A."/>
            <person name="Narita H."/>
            <person name="Konno Y."/>
            <person name="Mori K."/>
            <person name="Yamazaki S."/>
            <person name="Suzuki K."/>
            <person name="Fujita N."/>
        </authorList>
    </citation>
    <scope>NUCLEOTIDE SEQUENCE [LARGE SCALE GENOMIC DNA]</scope>
    <source>
        <strain evidence="9">DSM 21853 / NBRC 104410 / AZM16c01</strain>
    </source>
</reference>
<dbReference type="Gene3D" id="3.30.160.60">
    <property type="entry name" value="Classic Zinc Finger"/>
    <property type="match status" value="1"/>
</dbReference>
<dbReference type="KEGG" id="cex:CSE_04730"/>
<dbReference type="OrthoDB" id="9814591at2"/>
<dbReference type="InterPro" id="IPR003770">
    <property type="entry name" value="MLTG-like"/>
</dbReference>
<feature type="site" description="Important for catalytic activity" evidence="7">
    <location>
        <position position="189"/>
    </location>
</feature>
<dbReference type="HAMAP" id="MF_02065">
    <property type="entry name" value="MltG"/>
    <property type="match status" value="1"/>
</dbReference>
<dbReference type="AlphaFoldDB" id="A0A7U6JFM6"/>
<dbReference type="GO" id="GO:0005886">
    <property type="term" value="C:plasma membrane"/>
    <property type="evidence" value="ECO:0007669"/>
    <property type="project" value="UniProtKB-UniRule"/>
</dbReference>
<keyword evidence="4 7" id="KW-0472">Membrane</keyword>
<organism evidence="8 9">
    <name type="scientific">Caldisericum exile (strain DSM 21853 / NBRC 104410 / AZM16c01)</name>
    <dbReference type="NCBI Taxonomy" id="511051"/>
    <lineage>
        <taxon>Bacteria</taxon>
        <taxon>Pseudomonadati</taxon>
        <taxon>Caldisericota/Cryosericota group</taxon>
        <taxon>Caldisericota</taxon>
        <taxon>Caldisericia</taxon>
        <taxon>Caldisericales</taxon>
        <taxon>Caldisericaceae</taxon>
        <taxon>Caldisericum</taxon>
    </lineage>
</organism>
<keyword evidence="7" id="KW-0997">Cell inner membrane</keyword>
<keyword evidence="3 7" id="KW-1133">Transmembrane helix</keyword>
<dbReference type="GO" id="GO:0008932">
    <property type="term" value="F:lytic endotransglycosylase activity"/>
    <property type="evidence" value="ECO:0007669"/>
    <property type="project" value="UniProtKB-UniRule"/>
</dbReference>
<evidence type="ECO:0000256" key="4">
    <source>
        <dbReference type="ARBA" id="ARBA00023136"/>
    </source>
</evidence>
<name>A0A7U6JFM6_CALEA</name>
<dbReference type="EC" id="4.2.2.29" evidence="7"/>
<evidence type="ECO:0000256" key="3">
    <source>
        <dbReference type="ARBA" id="ARBA00022989"/>
    </source>
</evidence>
<protein>
    <recommendedName>
        <fullName evidence="7">Endolytic murein transglycosylase</fullName>
        <ecNumber evidence="7">4.2.2.29</ecNumber>
    </recommendedName>
    <alternativeName>
        <fullName evidence="7">Peptidoglycan lytic transglycosylase</fullName>
    </alternativeName>
    <alternativeName>
        <fullName evidence="7">Peptidoglycan polymerization terminase</fullName>
    </alternativeName>
</protein>
<dbReference type="PANTHER" id="PTHR30518:SF2">
    <property type="entry name" value="ENDOLYTIC MUREIN TRANSGLYCOSYLASE"/>
    <property type="match status" value="1"/>
</dbReference>
<dbReference type="GO" id="GO:0071555">
    <property type="term" value="P:cell wall organization"/>
    <property type="evidence" value="ECO:0007669"/>
    <property type="project" value="UniProtKB-KW"/>
</dbReference>
<comment type="similarity">
    <text evidence="7">Belongs to the transglycosylase MltG family.</text>
</comment>
<dbReference type="Proteomes" id="UP000004793">
    <property type="component" value="Chromosome"/>
</dbReference>
<keyword evidence="9" id="KW-1185">Reference proteome</keyword>
<keyword evidence="1 7" id="KW-1003">Cell membrane</keyword>
<evidence type="ECO:0000256" key="5">
    <source>
        <dbReference type="ARBA" id="ARBA00023239"/>
    </source>
</evidence>
<evidence type="ECO:0000313" key="9">
    <source>
        <dbReference type="Proteomes" id="UP000004793"/>
    </source>
</evidence>
<evidence type="ECO:0000256" key="6">
    <source>
        <dbReference type="ARBA" id="ARBA00023316"/>
    </source>
</evidence>
<keyword evidence="2 7" id="KW-0812">Transmembrane</keyword>
<dbReference type="Gene3D" id="3.30.1490.480">
    <property type="entry name" value="Endolytic murein transglycosylase"/>
    <property type="match status" value="2"/>
</dbReference>
<comment type="function">
    <text evidence="7">Functions as a peptidoglycan terminase that cleaves nascent peptidoglycan strands endolytically to terminate their elongation.</text>
</comment>
<dbReference type="Pfam" id="PF02618">
    <property type="entry name" value="YceG"/>
    <property type="match status" value="1"/>
</dbReference>
<proteinExistence type="inferred from homology"/>
<dbReference type="EMBL" id="AP012051">
    <property type="protein sequence ID" value="BAL80599.1"/>
    <property type="molecule type" value="Genomic_DNA"/>
</dbReference>
<dbReference type="CDD" id="cd08010">
    <property type="entry name" value="MltG_like"/>
    <property type="match status" value="1"/>
</dbReference>
<dbReference type="PANTHER" id="PTHR30518">
    <property type="entry name" value="ENDOLYTIC MUREIN TRANSGLYCOSYLASE"/>
    <property type="match status" value="1"/>
</dbReference>
<evidence type="ECO:0000256" key="2">
    <source>
        <dbReference type="ARBA" id="ARBA00022692"/>
    </source>
</evidence>
<sequence>MAVLTILTFSFFEPFFIFKTAKTIGLDKGLSPKEIAFTLKDEGVLLEPYSFIFWSKVLNYDSKLKSGIYDLTPVSNMSELFLALSKGGRPKEISITIPEGFTSIDIAERLNKNGIVKDKDLFLKFIKPYEGYLFPDTYNFYEDMQYDAILKKFLDRFNEVVPKNYEELAKKKGLTKEQAIVLASIVEKEAKFDEDRLLVASVFLNRLSIGMPLQADSTILYALGTHKEWLTKEDYQIDSPYNTYRYAGLPPTPICNPGLKSIMAVVEAPKTDYYYFMTTPDGKAIFSKTLAEHEANLRKYYGGT</sequence>
<comment type="catalytic activity">
    <reaction evidence="7">
        <text>a peptidoglycan chain = a peptidoglycan chain with N-acetyl-1,6-anhydromuramyl-[peptide] at the reducing end + a peptidoglycan chain with N-acetylglucosamine at the non-reducing end.</text>
        <dbReference type="EC" id="4.2.2.29"/>
    </reaction>
</comment>
<accession>A0A7U6JFM6</accession>
<keyword evidence="5 7" id="KW-0456">Lyase</keyword>